<dbReference type="Pfam" id="PF00271">
    <property type="entry name" value="Helicase_C"/>
    <property type="match status" value="1"/>
</dbReference>
<keyword evidence="2 7" id="KW-0378">Hydrolase</keyword>
<sequence length="459" mass="49085">MTSKPFTTLPLPAALQQNLDALGYRRMTPVQEQSLPALLEGKDAIVRAQTGSGKTLAFGIGTIMKLAENESDVQGLILCPTRELAEQVAGELRRLSRHRPNIKILTLCGGVPLAPQRDSLQYGAHIVVGTPGRVLDHLGKKTLSLSKVHTLVLDEADRMLDLGFHDAIMKIASHLTSSRQSLLFSATFPETIAAIAAALLRDPVTVEVENSASEVTLTQHFFKVKGEKVGTLVRLLGHYSPESAVVFCNTKAGCDALAIALAEQGYDAAVLHGDLRQGERTEVLTRFALGGIRLLIATDVAARGLDIKALGAVINFDLPEKPETYLHRVGRTARAGSTGMALTLFTPKQQPAAERLAEAGETPFSPEDASGFPPADPVRFLPDFAILRIDGGRKQKLRPGDLLGALCASGGIDGKAVGNIAVHDTLAYVAVEQGVADTALQQLNRGKIKGKKFRVRIAQ</sequence>
<evidence type="ECO:0000256" key="4">
    <source>
        <dbReference type="ARBA" id="ARBA00022840"/>
    </source>
</evidence>
<protein>
    <submittedName>
        <fullName evidence="12">ATP-dependent RNA helicase DbpA</fullName>
        <ecNumber evidence="12">3.6.4.13</ecNumber>
    </submittedName>
</protein>
<dbReference type="PROSITE" id="PS00039">
    <property type="entry name" value="DEAD_ATP_HELICASE"/>
    <property type="match status" value="1"/>
</dbReference>
<dbReference type="PROSITE" id="PS51194">
    <property type="entry name" value="HELICASE_CTER"/>
    <property type="match status" value="1"/>
</dbReference>
<dbReference type="GO" id="GO:0016787">
    <property type="term" value="F:hydrolase activity"/>
    <property type="evidence" value="ECO:0007669"/>
    <property type="project" value="UniProtKB-KW"/>
</dbReference>
<feature type="domain" description="Helicase C-terminal" evidence="10">
    <location>
        <begin position="216"/>
        <end position="378"/>
    </location>
</feature>
<keyword evidence="4 7" id="KW-0067">ATP-binding</keyword>
<evidence type="ECO:0000259" key="9">
    <source>
        <dbReference type="PROSITE" id="PS51192"/>
    </source>
</evidence>
<evidence type="ECO:0000256" key="5">
    <source>
        <dbReference type="ARBA" id="ARBA00038437"/>
    </source>
</evidence>
<evidence type="ECO:0000256" key="1">
    <source>
        <dbReference type="ARBA" id="ARBA00022741"/>
    </source>
</evidence>
<feature type="domain" description="Helicase ATP-binding" evidence="9">
    <location>
        <begin position="35"/>
        <end position="206"/>
    </location>
</feature>
<dbReference type="GO" id="GO:0003724">
    <property type="term" value="F:RNA helicase activity"/>
    <property type="evidence" value="ECO:0007669"/>
    <property type="project" value="UniProtKB-EC"/>
</dbReference>
<dbReference type="InterPro" id="IPR000629">
    <property type="entry name" value="RNA-helicase_DEAD-box_CS"/>
</dbReference>
<dbReference type="PANTHER" id="PTHR47959:SF1">
    <property type="entry name" value="ATP-DEPENDENT RNA HELICASE DBPA"/>
    <property type="match status" value="1"/>
</dbReference>
<dbReference type="InterPro" id="IPR001650">
    <property type="entry name" value="Helicase_C-like"/>
</dbReference>
<keyword evidence="1 7" id="KW-0547">Nucleotide-binding</keyword>
<dbReference type="Gene3D" id="3.40.50.300">
    <property type="entry name" value="P-loop containing nucleotide triphosphate hydrolases"/>
    <property type="match status" value="2"/>
</dbReference>
<evidence type="ECO:0000256" key="8">
    <source>
        <dbReference type="SAM" id="MobiDB-lite"/>
    </source>
</evidence>
<dbReference type="RefSeq" id="WP_345973243.1">
    <property type="nucleotide sequence ID" value="NZ_CP147920.1"/>
</dbReference>
<dbReference type="InterPro" id="IPR012677">
    <property type="entry name" value="Nucleotide-bd_a/b_plait_sf"/>
</dbReference>
<dbReference type="PROSITE" id="PS51195">
    <property type="entry name" value="Q_MOTIF"/>
    <property type="match status" value="1"/>
</dbReference>
<keyword evidence="13" id="KW-1185">Reference proteome</keyword>
<evidence type="ECO:0000256" key="3">
    <source>
        <dbReference type="ARBA" id="ARBA00022806"/>
    </source>
</evidence>
<evidence type="ECO:0000256" key="2">
    <source>
        <dbReference type="ARBA" id="ARBA00022801"/>
    </source>
</evidence>
<dbReference type="CDD" id="cd18787">
    <property type="entry name" value="SF2_C_DEAD"/>
    <property type="match status" value="1"/>
</dbReference>
<feature type="region of interest" description="Disordered" evidence="8">
    <location>
        <begin position="352"/>
        <end position="373"/>
    </location>
</feature>
<proteinExistence type="inferred from homology"/>
<gene>
    <name evidence="12" type="primary">dbpA</name>
    <name evidence="12" type="ORF">WCY31_04020</name>
</gene>
<dbReference type="NCBIfam" id="NF008744">
    <property type="entry name" value="PRK11776.1"/>
    <property type="match status" value="1"/>
</dbReference>
<dbReference type="InterPro" id="IPR005580">
    <property type="entry name" value="DbpA/CsdA_RNA-bd_dom"/>
</dbReference>
<keyword evidence="3 7" id="KW-0347">Helicase</keyword>
<dbReference type="InterPro" id="IPR027417">
    <property type="entry name" value="P-loop_NTPase"/>
</dbReference>
<dbReference type="InterPro" id="IPR044742">
    <property type="entry name" value="DEAD/DEAH_RhlB"/>
</dbReference>
<dbReference type="SMART" id="SM00490">
    <property type="entry name" value="HELICc"/>
    <property type="match status" value="1"/>
</dbReference>
<dbReference type="InterPro" id="IPR014014">
    <property type="entry name" value="RNA_helicase_DEAD_Q_motif"/>
</dbReference>
<evidence type="ECO:0000259" key="11">
    <source>
        <dbReference type="PROSITE" id="PS51195"/>
    </source>
</evidence>
<dbReference type="SUPFAM" id="SSF52540">
    <property type="entry name" value="P-loop containing nucleoside triphosphate hydrolases"/>
    <property type="match status" value="1"/>
</dbReference>
<evidence type="ECO:0000256" key="7">
    <source>
        <dbReference type="RuleBase" id="RU000492"/>
    </source>
</evidence>
<dbReference type="Pfam" id="PF00270">
    <property type="entry name" value="DEAD"/>
    <property type="match status" value="1"/>
</dbReference>
<dbReference type="InterPro" id="IPR014001">
    <property type="entry name" value="Helicase_ATP-bd"/>
</dbReference>
<dbReference type="Pfam" id="PF03880">
    <property type="entry name" value="DbpA"/>
    <property type="match status" value="1"/>
</dbReference>
<reference evidence="12 13" key="1">
    <citation type="submission" date="2024-03" db="EMBL/GenBank/DDBJ databases">
        <title>Sulfurimonas sp. HSL3-1.</title>
        <authorList>
            <person name="Wang S."/>
        </authorList>
    </citation>
    <scope>NUCLEOTIDE SEQUENCE [LARGE SCALE GENOMIC DNA]</scope>
    <source>
        <strain evidence="12 13">HSL3-1</strain>
    </source>
</reference>
<dbReference type="InterPro" id="IPR050079">
    <property type="entry name" value="DEAD_box_RNA_helicase"/>
</dbReference>
<evidence type="ECO:0000313" key="12">
    <source>
        <dbReference type="EMBL" id="XAU15874.1"/>
    </source>
</evidence>
<dbReference type="Proteomes" id="UP001447842">
    <property type="component" value="Chromosome"/>
</dbReference>
<dbReference type="SMART" id="SM00487">
    <property type="entry name" value="DEXDc"/>
    <property type="match status" value="1"/>
</dbReference>
<feature type="domain" description="DEAD-box RNA helicase Q" evidence="11">
    <location>
        <begin position="4"/>
        <end position="32"/>
    </location>
</feature>
<evidence type="ECO:0000256" key="6">
    <source>
        <dbReference type="PROSITE-ProRule" id="PRU00552"/>
    </source>
</evidence>
<feature type="short sequence motif" description="Q motif" evidence="6">
    <location>
        <begin position="4"/>
        <end position="32"/>
    </location>
</feature>
<accession>A0ABZ3HC06</accession>
<dbReference type="EC" id="3.6.4.13" evidence="12"/>
<organism evidence="12 13">
    <name type="scientific">Sulfurimonas diazotrophicus</name>
    <dbReference type="NCBI Taxonomy" id="3131939"/>
    <lineage>
        <taxon>Bacteria</taxon>
        <taxon>Pseudomonadati</taxon>
        <taxon>Campylobacterota</taxon>
        <taxon>Epsilonproteobacteria</taxon>
        <taxon>Campylobacterales</taxon>
        <taxon>Sulfurimonadaceae</taxon>
        <taxon>Sulfurimonas</taxon>
    </lineage>
</organism>
<evidence type="ECO:0000313" key="13">
    <source>
        <dbReference type="Proteomes" id="UP001447842"/>
    </source>
</evidence>
<dbReference type="PANTHER" id="PTHR47959">
    <property type="entry name" value="ATP-DEPENDENT RNA HELICASE RHLE-RELATED"/>
    <property type="match status" value="1"/>
</dbReference>
<dbReference type="InterPro" id="IPR011545">
    <property type="entry name" value="DEAD/DEAH_box_helicase_dom"/>
</dbReference>
<dbReference type="CDD" id="cd00268">
    <property type="entry name" value="DEADc"/>
    <property type="match status" value="1"/>
</dbReference>
<dbReference type="PROSITE" id="PS51192">
    <property type="entry name" value="HELICASE_ATP_BIND_1"/>
    <property type="match status" value="1"/>
</dbReference>
<comment type="similarity">
    <text evidence="5 7">Belongs to the DEAD box helicase family.</text>
</comment>
<name>A0ABZ3HC06_9BACT</name>
<dbReference type="EMBL" id="CP147920">
    <property type="protein sequence ID" value="XAU15874.1"/>
    <property type="molecule type" value="Genomic_DNA"/>
</dbReference>
<dbReference type="Gene3D" id="3.30.70.330">
    <property type="match status" value="1"/>
</dbReference>
<evidence type="ECO:0000259" key="10">
    <source>
        <dbReference type="PROSITE" id="PS51194"/>
    </source>
</evidence>